<evidence type="ECO:0000256" key="1">
    <source>
        <dbReference type="SAM" id="SignalP"/>
    </source>
</evidence>
<keyword evidence="1" id="KW-0732">Signal</keyword>
<sequence length="169" mass="18256">MKHTIIASSLALALLCVSGGSIAQEHSQPANLQHVTVTAAPGQYETYEADLNTGFGLKVRVGNRHGQYLEAQRATKELEALRKRGMAQSPFVNVAIDNSSGERHVWQLVLSDRAQRTLAIVDVYCKHFARDGNWCQVVPQPVSGSAGSQGLASGEMRSVSLAQVQVDSR</sequence>
<accession>A0ABV4AQQ0</accession>
<name>A0ABV4AQQ0_9GAMM</name>
<organism evidence="2 3">
    <name type="scientific">Rhodanobacter humi</name>
    <dbReference type="NCBI Taxonomy" id="1888173"/>
    <lineage>
        <taxon>Bacteria</taxon>
        <taxon>Pseudomonadati</taxon>
        <taxon>Pseudomonadota</taxon>
        <taxon>Gammaproteobacteria</taxon>
        <taxon>Lysobacterales</taxon>
        <taxon>Rhodanobacteraceae</taxon>
        <taxon>Rhodanobacter</taxon>
    </lineage>
</organism>
<comment type="caution">
    <text evidence="2">The sequence shown here is derived from an EMBL/GenBank/DDBJ whole genome shotgun (WGS) entry which is preliminary data.</text>
</comment>
<dbReference type="Proteomes" id="UP001562159">
    <property type="component" value="Unassembled WGS sequence"/>
</dbReference>
<dbReference type="EMBL" id="JBGBPY010000001">
    <property type="protein sequence ID" value="MEY2182717.1"/>
    <property type="molecule type" value="Genomic_DNA"/>
</dbReference>
<feature type="chain" id="PRO_5047498305" evidence="1">
    <location>
        <begin position="24"/>
        <end position="169"/>
    </location>
</feature>
<protein>
    <submittedName>
        <fullName evidence="2">Uncharacterized protein</fullName>
    </submittedName>
</protein>
<evidence type="ECO:0000313" key="3">
    <source>
        <dbReference type="Proteomes" id="UP001562159"/>
    </source>
</evidence>
<proteinExistence type="predicted"/>
<reference evidence="2 3" key="1">
    <citation type="submission" date="2024-07" db="EMBL/GenBank/DDBJ databases">
        <title>Molecular mechanisms and environmental adaptations of flagellar loss and biofilm growth of Rhodanobacter under environmental stress.</title>
        <authorList>
            <person name="Chen M."/>
        </authorList>
    </citation>
    <scope>NUCLEOTIDE SEQUENCE [LARGE SCALE GENOMIC DNA]</scope>
    <source>
        <strain evidence="2 3">RS22</strain>
    </source>
</reference>
<keyword evidence="3" id="KW-1185">Reference proteome</keyword>
<evidence type="ECO:0000313" key="2">
    <source>
        <dbReference type="EMBL" id="MEY2182717.1"/>
    </source>
</evidence>
<gene>
    <name evidence="2" type="ORF">AB7878_09845</name>
</gene>
<feature type="signal peptide" evidence="1">
    <location>
        <begin position="1"/>
        <end position="23"/>
    </location>
</feature>